<protein>
    <submittedName>
        <fullName evidence="1">Uncharacterized protein</fullName>
    </submittedName>
</protein>
<name>A0AAF0GFE2_9CAUD</name>
<evidence type="ECO:0000313" key="2">
    <source>
        <dbReference type="Proteomes" id="UP001224657"/>
    </source>
</evidence>
<proteinExistence type="predicted"/>
<reference evidence="1" key="1">
    <citation type="submission" date="2023-03" db="EMBL/GenBank/DDBJ databases">
        <authorList>
            <person name="Cao G."/>
            <person name="Liao Y."/>
        </authorList>
    </citation>
    <scope>NUCLEOTIDE SEQUENCE</scope>
    <source>
        <strain evidence="1">PSA6</strain>
    </source>
</reference>
<organism evidence="1 2">
    <name type="scientific">Pseudomonas phage PSA6</name>
    <dbReference type="NCBI Taxonomy" id="3038281"/>
    <lineage>
        <taxon>Viruses</taxon>
        <taxon>Duplodnaviria</taxon>
        <taxon>Heunggongvirae</taxon>
        <taxon>Uroviricota</taxon>
        <taxon>Caudoviricetes</taxon>
        <taxon>Autographivirales</taxon>
        <taxon>Autotranscriptaviridae</taxon>
        <taxon>Studiervirinae</taxon>
        <taxon>Phutvirus</taxon>
        <taxon>Phutvirus PSA6</taxon>
    </lineage>
</organism>
<sequence length="61" mass="6817">MARFDIVEALVVLAGKLQARRVARLKRREAALKATIEFATTALVATQKERQTEQAHKLLVS</sequence>
<dbReference type="Proteomes" id="UP001224657">
    <property type="component" value="Segment"/>
</dbReference>
<keyword evidence="2" id="KW-1185">Reference proteome</keyword>
<evidence type="ECO:0000313" key="1">
    <source>
        <dbReference type="EMBL" id="WGH15428.1"/>
    </source>
</evidence>
<dbReference type="EMBL" id="OQ716796">
    <property type="protein sequence ID" value="WGH15428.1"/>
    <property type="molecule type" value="Genomic_DNA"/>
</dbReference>
<accession>A0AAF0GFE2</accession>